<dbReference type="PROSITE" id="PS50122">
    <property type="entry name" value="CHEB"/>
    <property type="match status" value="1"/>
</dbReference>
<dbReference type="EC" id="3.1.1.61" evidence="2"/>
<evidence type="ECO:0000313" key="7">
    <source>
        <dbReference type="Proteomes" id="UP000283433"/>
    </source>
</evidence>
<name>A0A419S353_9SPHI</name>
<dbReference type="Proteomes" id="UP000283433">
    <property type="component" value="Unassembled WGS sequence"/>
</dbReference>
<evidence type="ECO:0000313" key="6">
    <source>
        <dbReference type="EMBL" id="RKD13729.1"/>
    </source>
</evidence>
<sequence length="191" mass="21079">MEENEMRRVDLVVIGGSAGSFTVLLEILPKIRTDIDFAIVVVLHRKNNFTTSIADVFDQKCALPVLECEDKDRIEKGKIYFAPADYHLLIEKDSCFSLDYSEKVNFSRPAIDITFKNAADVYQSKLVGILLSGANADGAEGLAYIKQKSGTTIVQDPESAEIATMPNEALKLCKPDFIANVGEIADLINQF</sequence>
<feature type="active site" evidence="4">
    <location>
        <position position="44"/>
    </location>
</feature>
<accession>A0A419S353</accession>
<dbReference type="EMBL" id="MBTA01000027">
    <property type="protein sequence ID" value="RKD13729.1"/>
    <property type="molecule type" value="Genomic_DNA"/>
</dbReference>
<dbReference type="InterPro" id="IPR035909">
    <property type="entry name" value="CheB_C"/>
</dbReference>
<dbReference type="Gene3D" id="3.40.50.180">
    <property type="entry name" value="Methylesterase CheB, C-terminal domain"/>
    <property type="match status" value="1"/>
</dbReference>
<comment type="caution">
    <text evidence="6">The sequence shown here is derived from an EMBL/GenBank/DDBJ whole genome shotgun (WGS) entry which is preliminary data.</text>
</comment>
<keyword evidence="4" id="KW-0145">Chemotaxis</keyword>
<dbReference type="CDD" id="cd16433">
    <property type="entry name" value="CheB"/>
    <property type="match status" value="1"/>
</dbReference>
<dbReference type="InterPro" id="IPR000673">
    <property type="entry name" value="Sig_transdc_resp-reg_Me-estase"/>
</dbReference>
<evidence type="ECO:0000256" key="1">
    <source>
        <dbReference type="ARBA" id="ARBA00022801"/>
    </source>
</evidence>
<comment type="catalytic activity">
    <reaction evidence="3">
        <text>[protein]-L-glutamate 5-O-methyl ester + H2O = L-glutamyl-[protein] + methanol + H(+)</text>
        <dbReference type="Rhea" id="RHEA:23236"/>
        <dbReference type="Rhea" id="RHEA-COMP:10208"/>
        <dbReference type="Rhea" id="RHEA-COMP:10311"/>
        <dbReference type="ChEBI" id="CHEBI:15377"/>
        <dbReference type="ChEBI" id="CHEBI:15378"/>
        <dbReference type="ChEBI" id="CHEBI:17790"/>
        <dbReference type="ChEBI" id="CHEBI:29973"/>
        <dbReference type="ChEBI" id="CHEBI:82795"/>
        <dbReference type="EC" id="3.1.1.61"/>
    </reaction>
</comment>
<dbReference type="GO" id="GO:0000156">
    <property type="term" value="F:phosphorelay response regulator activity"/>
    <property type="evidence" value="ECO:0007669"/>
    <property type="project" value="InterPro"/>
</dbReference>
<evidence type="ECO:0000256" key="2">
    <source>
        <dbReference type="ARBA" id="ARBA00039140"/>
    </source>
</evidence>
<keyword evidence="7" id="KW-1185">Reference proteome</keyword>
<evidence type="ECO:0000256" key="3">
    <source>
        <dbReference type="ARBA" id="ARBA00048267"/>
    </source>
</evidence>
<dbReference type="PANTHER" id="PTHR42872">
    <property type="entry name" value="PROTEIN-GLUTAMATE METHYLESTERASE/PROTEIN-GLUTAMINE GLUTAMINASE"/>
    <property type="match status" value="1"/>
</dbReference>
<reference evidence="6 7" key="1">
    <citation type="submission" date="2016-07" db="EMBL/GenBank/DDBJ databases">
        <title>Genome of Pelobium manganitolerans.</title>
        <authorList>
            <person name="Wu S."/>
            <person name="Wang G."/>
        </authorList>
    </citation>
    <scope>NUCLEOTIDE SEQUENCE [LARGE SCALE GENOMIC DNA]</scope>
    <source>
        <strain evidence="6 7">YS-25</strain>
    </source>
</reference>
<dbReference type="GO" id="GO:0008984">
    <property type="term" value="F:protein-glutamate methylesterase activity"/>
    <property type="evidence" value="ECO:0007669"/>
    <property type="project" value="UniProtKB-EC"/>
</dbReference>
<dbReference type="GO" id="GO:0006935">
    <property type="term" value="P:chemotaxis"/>
    <property type="evidence" value="ECO:0007669"/>
    <property type="project" value="UniProtKB-UniRule"/>
</dbReference>
<feature type="domain" description="CheB-type methylesterase" evidence="5">
    <location>
        <begin position="5"/>
        <end position="191"/>
    </location>
</feature>
<feature type="active site" evidence="4">
    <location>
        <position position="137"/>
    </location>
</feature>
<keyword evidence="1 4" id="KW-0378">Hydrolase</keyword>
<proteinExistence type="predicted"/>
<dbReference type="Pfam" id="PF01339">
    <property type="entry name" value="CheB_methylest"/>
    <property type="match status" value="1"/>
</dbReference>
<dbReference type="OrthoDB" id="1524092at2"/>
<dbReference type="GO" id="GO:0005737">
    <property type="term" value="C:cytoplasm"/>
    <property type="evidence" value="ECO:0007669"/>
    <property type="project" value="InterPro"/>
</dbReference>
<organism evidence="6 7">
    <name type="scientific">Pelobium manganitolerans</name>
    <dbReference type="NCBI Taxonomy" id="1842495"/>
    <lineage>
        <taxon>Bacteria</taxon>
        <taxon>Pseudomonadati</taxon>
        <taxon>Bacteroidota</taxon>
        <taxon>Sphingobacteriia</taxon>
        <taxon>Sphingobacteriales</taxon>
        <taxon>Sphingobacteriaceae</taxon>
        <taxon>Pelobium</taxon>
    </lineage>
</organism>
<protein>
    <recommendedName>
        <fullName evidence="2">protein-glutamate methylesterase</fullName>
        <ecNumber evidence="2">3.1.1.61</ecNumber>
    </recommendedName>
</protein>
<dbReference type="PANTHER" id="PTHR42872:SF3">
    <property type="entry name" value="PROTEIN-GLUTAMATE METHYLESTERASE_PROTEIN-GLUTAMINE GLUTAMINASE 1"/>
    <property type="match status" value="1"/>
</dbReference>
<gene>
    <name evidence="6" type="ORF">BCY91_09170</name>
</gene>
<dbReference type="AlphaFoldDB" id="A0A419S353"/>
<feature type="active site" evidence="4">
    <location>
        <position position="17"/>
    </location>
</feature>
<dbReference type="SUPFAM" id="SSF52738">
    <property type="entry name" value="Methylesterase CheB, C-terminal domain"/>
    <property type="match status" value="1"/>
</dbReference>
<dbReference type="RefSeq" id="WP_120182635.1">
    <property type="nucleotide sequence ID" value="NZ_MBTA01000027.1"/>
</dbReference>
<evidence type="ECO:0000256" key="4">
    <source>
        <dbReference type="PROSITE-ProRule" id="PRU00050"/>
    </source>
</evidence>
<evidence type="ECO:0000259" key="5">
    <source>
        <dbReference type="PROSITE" id="PS50122"/>
    </source>
</evidence>